<feature type="binding site" evidence="3">
    <location>
        <position position="66"/>
    </location>
    <ligand>
        <name>Zn(2+)</name>
        <dbReference type="ChEBI" id="CHEBI:29105"/>
        <label>2</label>
    </ligand>
</feature>
<dbReference type="GO" id="GO:0016832">
    <property type="term" value="F:aldehyde-lyase activity"/>
    <property type="evidence" value="ECO:0007669"/>
    <property type="project" value="InterPro"/>
</dbReference>
<feature type="binding site" evidence="3">
    <location>
        <position position="176"/>
    </location>
    <ligand>
        <name>Zn(2+)</name>
        <dbReference type="ChEBI" id="CHEBI:29105"/>
        <label>1</label>
        <note>catalytic</note>
    </ligand>
</feature>
<dbReference type="GO" id="GO:0005975">
    <property type="term" value="P:carbohydrate metabolic process"/>
    <property type="evidence" value="ECO:0007669"/>
    <property type="project" value="InterPro"/>
</dbReference>
<dbReference type="STRING" id="1801990.A2V69_03340"/>
<keyword evidence="3" id="KW-0862">Zinc</keyword>
<feature type="non-terminal residue" evidence="4">
    <location>
        <position position="1"/>
    </location>
</feature>
<dbReference type="EMBL" id="MHMT01000013">
    <property type="protein sequence ID" value="OGZ32830.1"/>
    <property type="molecule type" value="Genomic_DNA"/>
</dbReference>
<dbReference type="Gene3D" id="3.20.20.70">
    <property type="entry name" value="Aldolase class I"/>
    <property type="match status" value="1"/>
</dbReference>
<dbReference type="Proteomes" id="UP000177810">
    <property type="component" value="Unassembled WGS sequence"/>
</dbReference>
<keyword evidence="3" id="KW-0479">Metal-binding</keyword>
<evidence type="ECO:0008006" key="6">
    <source>
        <dbReference type="Google" id="ProtNLM"/>
    </source>
</evidence>
<dbReference type="InterPro" id="IPR050246">
    <property type="entry name" value="Class_II_FBP_aldolase"/>
</dbReference>
<gene>
    <name evidence="4" type="ORF">A2V69_03340</name>
</gene>
<proteinExistence type="predicted"/>
<dbReference type="NCBIfam" id="TIGR00167">
    <property type="entry name" value="cbbA"/>
    <property type="match status" value="1"/>
</dbReference>
<sequence length="252" mass="28204">KDLKSPVIIGTSESEREFIGTKQAVALVEVWRKETGLPIILNADHCKSFASIKEVVDAGYDMVQFDGSGLSFEENIKTTRQIVEYAKSKNPEIIVEAELGYLRGSSEIHKEKIEIKEEDLTKPDEAREFIEKTGIDILAVVIGNTHGIEIEEEPPLFLDRLEEIQKVVPRTFLVLHGGSKTPEKDIKGAIKLGIVKININTELRIAYSDALEREIKAHPDEVKPYKILTPAVEEMKKVVAEKIKLFGSEGKV</sequence>
<feature type="binding site" evidence="2">
    <location>
        <begin position="198"/>
        <end position="201"/>
    </location>
    <ligand>
        <name>dihydroxyacetone phosphate</name>
        <dbReference type="ChEBI" id="CHEBI:57642"/>
    </ligand>
</feature>
<feature type="binding site" evidence="3">
    <location>
        <position position="98"/>
    </location>
    <ligand>
        <name>Zn(2+)</name>
        <dbReference type="ChEBI" id="CHEBI:29105"/>
        <label>2</label>
    </ligand>
</feature>
<dbReference type="SUPFAM" id="SSF51569">
    <property type="entry name" value="Aldolase"/>
    <property type="match status" value="1"/>
</dbReference>
<comment type="caution">
    <text evidence="4">The sequence shown here is derived from an EMBL/GenBank/DDBJ whole genome shotgun (WGS) entry which is preliminary data.</text>
</comment>
<comment type="cofactor">
    <cofactor evidence="3">
        <name>Zn(2+)</name>
        <dbReference type="ChEBI" id="CHEBI:29105"/>
    </cofactor>
    <text evidence="3">Binds 2 Zn(2+) ions per subunit. One is catalytic and the other provides a structural contribution.</text>
</comment>
<dbReference type="GO" id="GO:0008270">
    <property type="term" value="F:zinc ion binding"/>
    <property type="evidence" value="ECO:0007669"/>
    <property type="project" value="InterPro"/>
</dbReference>
<dbReference type="InterPro" id="IPR013785">
    <property type="entry name" value="Aldolase_TIM"/>
</dbReference>
<dbReference type="Pfam" id="PF01116">
    <property type="entry name" value="F_bP_aldolase"/>
    <property type="match status" value="1"/>
</dbReference>
<feature type="binding site" evidence="2">
    <location>
        <position position="147"/>
    </location>
    <ligand>
        <name>dihydroxyacetone phosphate</name>
        <dbReference type="ChEBI" id="CHEBI:57642"/>
    </ligand>
</feature>
<dbReference type="InterPro" id="IPR000771">
    <property type="entry name" value="FBA_II"/>
</dbReference>
<feature type="binding site" evidence="2">
    <location>
        <begin position="177"/>
        <end position="179"/>
    </location>
    <ligand>
        <name>dihydroxyacetone phosphate</name>
        <dbReference type="ChEBI" id="CHEBI:57642"/>
    </ligand>
</feature>
<protein>
    <recommendedName>
        <fullName evidence="6">Tagatose-bisphosphate aldolase</fullName>
    </recommendedName>
</protein>
<dbReference type="AlphaFoldDB" id="A0A1G2F5C6"/>
<dbReference type="PANTHER" id="PTHR30304">
    <property type="entry name" value="D-TAGATOSE-1,6-BISPHOSPHATE ALDOLASE"/>
    <property type="match status" value="1"/>
</dbReference>
<feature type="active site" description="Proton donor" evidence="1">
    <location>
        <position position="44"/>
    </location>
</feature>
<evidence type="ECO:0000313" key="5">
    <source>
        <dbReference type="Proteomes" id="UP000177810"/>
    </source>
</evidence>
<organism evidence="4 5">
    <name type="scientific">Candidatus Portnoybacteria bacterium RBG_13_40_8</name>
    <dbReference type="NCBI Taxonomy" id="1801990"/>
    <lineage>
        <taxon>Bacteria</taxon>
        <taxon>Candidatus Portnoyibacteriota</taxon>
    </lineage>
</organism>
<evidence type="ECO:0000256" key="2">
    <source>
        <dbReference type="PIRSR" id="PIRSR001359-2"/>
    </source>
</evidence>
<name>A0A1G2F5C6_9BACT</name>
<dbReference type="PIRSF" id="PIRSF001359">
    <property type="entry name" value="F_bP_aldolase_II"/>
    <property type="match status" value="1"/>
</dbReference>
<evidence type="ECO:0000256" key="1">
    <source>
        <dbReference type="PIRSR" id="PIRSR001359-1"/>
    </source>
</evidence>
<dbReference type="PANTHER" id="PTHR30304:SF0">
    <property type="entry name" value="D-TAGATOSE-1,6-BISPHOSPHATE ALDOLASE SUBUNIT GATY-RELATED"/>
    <property type="match status" value="1"/>
</dbReference>
<accession>A0A1G2F5C6</accession>
<evidence type="ECO:0000256" key="3">
    <source>
        <dbReference type="PIRSR" id="PIRSR001359-3"/>
    </source>
</evidence>
<evidence type="ECO:0000313" key="4">
    <source>
        <dbReference type="EMBL" id="OGZ32830.1"/>
    </source>
</evidence>
<feature type="binding site" evidence="3">
    <location>
        <position position="146"/>
    </location>
    <ligand>
        <name>Zn(2+)</name>
        <dbReference type="ChEBI" id="CHEBI:29105"/>
        <label>1</label>
        <note>catalytic</note>
    </ligand>
</feature>
<reference evidence="4 5" key="1">
    <citation type="journal article" date="2016" name="Nat. Commun.">
        <title>Thousands of microbial genomes shed light on interconnected biogeochemical processes in an aquifer system.</title>
        <authorList>
            <person name="Anantharaman K."/>
            <person name="Brown C.T."/>
            <person name="Hug L.A."/>
            <person name="Sharon I."/>
            <person name="Castelle C.J."/>
            <person name="Probst A.J."/>
            <person name="Thomas B.C."/>
            <person name="Singh A."/>
            <person name="Wilkins M.J."/>
            <person name="Karaoz U."/>
            <person name="Brodie E.L."/>
            <person name="Williams K.H."/>
            <person name="Hubbard S.S."/>
            <person name="Banfield J.F."/>
        </authorList>
    </citation>
    <scope>NUCLEOTIDE SEQUENCE [LARGE SCALE GENOMIC DNA]</scope>
</reference>
<feature type="binding site" evidence="3">
    <location>
        <position position="45"/>
    </location>
    <ligand>
        <name>Zn(2+)</name>
        <dbReference type="ChEBI" id="CHEBI:29105"/>
        <label>1</label>
        <note>catalytic</note>
    </ligand>
</feature>